<reference evidence="1" key="1">
    <citation type="journal article" date="2015" name="Nature">
        <title>Complex archaea that bridge the gap between prokaryotes and eukaryotes.</title>
        <authorList>
            <person name="Spang A."/>
            <person name="Saw J.H."/>
            <person name="Jorgensen S.L."/>
            <person name="Zaremba-Niedzwiedzka K."/>
            <person name="Martijn J."/>
            <person name="Lind A.E."/>
            <person name="van Eijk R."/>
            <person name="Schleper C."/>
            <person name="Guy L."/>
            <person name="Ettema T.J."/>
        </authorList>
    </citation>
    <scope>NUCLEOTIDE SEQUENCE</scope>
</reference>
<evidence type="ECO:0000313" key="1">
    <source>
        <dbReference type="EMBL" id="KKN75698.1"/>
    </source>
</evidence>
<name>A0A0F9WBW2_9ZZZZ</name>
<gene>
    <name evidence="1" type="ORF">LCGC14_0378010</name>
</gene>
<sequence length="112" mass="13020">MKQCEKCKEWLFNCDAKAGRVHRCPPLWLVTCPEYDDEWQEIYESEESSAAEKFAEEYDADSHDMMDGNTIVVSVKPHEDNKHYNLCADNIKTFVCSGKVIPTYYASEIKRD</sequence>
<dbReference type="AlphaFoldDB" id="A0A0F9WBW2"/>
<protein>
    <submittedName>
        <fullName evidence="1">Uncharacterized protein</fullName>
    </submittedName>
</protein>
<organism evidence="1">
    <name type="scientific">marine sediment metagenome</name>
    <dbReference type="NCBI Taxonomy" id="412755"/>
    <lineage>
        <taxon>unclassified sequences</taxon>
        <taxon>metagenomes</taxon>
        <taxon>ecological metagenomes</taxon>
    </lineage>
</organism>
<dbReference type="EMBL" id="LAZR01000305">
    <property type="protein sequence ID" value="KKN75698.1"/>
    <property type="molecule type" value="Genomic_DNA"/>
</dbReference>
<accession>A0A0F9WBW2</accession>
<proteinExistence type="predicted"/>
<comment type="caution">
    <text evidence="1">The sequence shown here is derived from an EMBL/GenBank/DDBJ whole genome shotgun (WGS) entry which is preliminary data.</text>
</comment>